<proteinExistence type="predicted"/>
<keyword evidence="3" id="KW-0206">Cytoskeleton</keyword>
<dbReference type="PANTHER" id="PTHR24107">
    <property type="entry name" value="YNEIN REGULATORY COMPLEX SUBUNIT 5"/>
    <property type="match status" value="1"/>
</dbReference>
<feature type="region of interest" description="Disordered" evidence="4">
    <location>
        <begin position="1"/>
        <end position="192"/>
    </location>
</feature>
<comment type="subcellular location">
    <subcellularLocation>
        <location evidence="1">Cytoplasm</location>
        <location evidence="1">Cytoskeleton</location>
    </subcellularLocation>
</comment>
<evidence type="ECO:0000313" key="5">
    <source>
        <dbReference type="EMBL" id="CEJ93105.1"/>
    </source>
</evidence>
<dbReference type="HOGENOM" id="CLU_004016_0_0_1"/>
<dbReference type="SUPFAM" id="SSF52047">
    <property type="entry name" value="RNI-like"/>
    <property type="match status" value="1"/>
</dbReference>
<feature type="compositionally biased region" description="Basic and acidic residues" evidence="4">
    <location>
        <begin position="917"/>
        <end position="934"/>
    </location>
</feature>
<evidence type="ECO:0000313" key="6">
    <source>
        <dbReference type="Proteomes" id="UP000039046"/>
    </source>
</evidence>
<feature type="compositionally biased region" description="Polar residues" evidence="4">
    <location>
        <begin position="95"/>
        <end position="107"/>
    </location>
</feature>
<dbReference type="InterPro" id="IPR032675">
    <property type="entry name" value="LRR_dom_sf"/>
</dbReference>
<dbReference type="AlphaFoldDB" id="A0A0A1TNQ0"/>
<protein>
    <recommendedName>
        <fullName evidence="7">Cell wall biogenesis protein Mhp1</fullName>
    </recommendedName>
</protein>
<evidence type="ECO:0000256" key="2">
    <source>
        <dbReference type="ARBA" id="ARBA00022490"/>
    </source>
</evidence>
<sequence>MEQVHGVDVSWMTQGAPKDKLNKVNSTPKSPNATQPRVIPAASPSEAQQKADAKAGASPTSPANTNSASRRLSRSNSTDKQQNGHAGTPPGRRNSWFSNISAKFSSTSSGISPPNQQPPSQSNIPPSPAQSIDTTPIPEALDSESHPASPTIAEEPAVPKISPSRNAVLQHGNKPDGNAPYTPAPPKSGQAGLLGVFRRLSSSSTSNQAVNRLNHGLVERKTLNVDGNRERCNISELKQAKLRRVSFCVDVEIAPMPKYSDGEVQPKPIDKSQKKRLTEKGEGEALKHPKAVEEQVEKEAEGKSTEPPAELKTVDPIPVATAGSSEALPPSSPEINSPNDEEKTADKDGSKKKEKKKRSEEERKARKEKRRRLAEDSGSIPMEIHFDSSDSSSNTPESAGTPRITTIPTTNPVRIYRRCCQLRETPILKKITEQLMDPANTSLAGVVNKLDLTGYWMQLADLITLGDYLAVVPVREVLLENIGLTDEGLRVILAGLLAAKKSDNQRRKPKHELQPQGGVVERLVLKNNKLGPDGWKHLSLFLYMCRSLKSLDVSHIIFPRQAPVQTKTASNVHVPRSIADIFATALSDRLGGSTLEIINLGETEPSMDQLGVIMDGIITCKIPRLGLAHNNLDEKGVEHLGRYLAAGFCEGLDLGGNDLKDHMDKIASALPDSEPLWALSLAGCNLNPSALSKIMPVVAKMNMLRFIDLSHNHDLFQSKPSAVGLLRRYIPKLTSLKRIHLQDVNMTSEQAIALVEILPEAGQLAHINLLENAELMKLAHAKTEEAQEEACALFASLMAASRVSKSIICIDIEVPGDEAGEIVKAMAKQVVAYCLRNMEQMPDTGIGAAVAAALSDSQAEAQESKPASYPDVLVHLVGHDVMDSQEGPDENDSAPDEDYVIGGTGVVKALKCVLENRGGDESRRQSGEFVRETDSGSATPKASLATGGKAKDMSKHLLAGARKIRQRLQPALIKARAHSDDEMNLRKLTFLDETLQGIIKRFEDEFPDTREEAAAPVTEQPKHEVLSTSPITRTLTHEDSAAILSDAEDDGELGPRPLSRSNSMLSKTLAEEEARVLRAGHRFRTTIVPEQQQEPIDIVASVEDIGSDPKHARVLTDLAEDIGGEFLQKVREKGALQAYREDHDVFVRSMKDSDSDHWHTFVEAQKKARQNINLEERKAPVIALEDESAIVD</sequence>
<feature type="region of interest" description="Disordered" evidence="4">
    <location>
        <begin position="258"/>
        <end position="407"/>
    </location>
</feature>
<keyword evidence="6" id="KW-1185">Reference proteome</keyword>
<gene>
    <name evidence="5" type="ORF">VHEMI08719</name>
</gene>
<dbReference type="Proteomes" id="UP000039046">
    <property type="component" value="Unassembled WGS sequence"/>
</dbReference>
<evidence type="ECO:0000256" key="3">
    <source>
        <dbReference type="ARBA" id="ARBA00023212"/>
    </source>
</evidence>
<evidence type="ECO:0008006" key="7">
    <source>
        <dbReference type="Google" id="ProtNLM"/>
    </source>
</evidence>
<dbReference type="OrthoDB" id="8436363at2759"/>
<feature type="compositionally biased region" description="Polar residues" evidence="4">
    <location>
        <begin position="23"/>
        <end position="35"/>
    </location>
</feature>
<dbReference type="Gene3D" id="3.80.10.10">
    <property type="entry name" value="Ribonuclease Inhibitor"/>
    <property type="match status" value="2"/>
</dbReference>
<name>A0A0A1TNQ0_9HYPO</name>
<dbReference type="InterPro" id="IPR052410">
    <property type="entry name" value="DRC5"/>
</dbReference>
<evidence type="ECO:0000256" key="1">
    <source>
        <dbReference type="ARBA" id="ARBA00004245"/>
    </source>
</evidence>
<feature type="compositionally biased region" description="Basic and acidic residues" evidence="4">
    <location>
        <begin position="268"/>
        <end position="304"/>
    </location>
</feature>
<feature type="compositionally biased region" description="Low complexity" evidence="4">
    <location>
        <begin position="108"/>
        <end position="132"/>
    </location>
</feature>
<feature type="region of interest" description="Disordered" evidence="4">
    <location>
        <begin position="917"/>
        <end position="951"/>
    </location>
</feature>
<dbReference type="EMBL" id="CDHN01000005">
    <property type="protein sequence ID" value="CEJ93105.1"/>
    <property type="molecule type" value="Genomic_DNA"/>
</dbReference>
<accession>A0A0A1TNQ0</accession>
<keyword evidence="2" id="KW-0963">Cytoplasm</keyword>
<organism evidence="5 6">
    <name type="scientific">[Torrubiella] hemipterigena</name>
    <dbReference type="NCBI Taxonomy" id="1531966"/>
    <lineage>
        <taxon>Eukaryota</taxon>
        <taxon>Fungi</taxon>
        <taxon>Dikarya</taxon>
        <taxon>Ascomycota</taxon>
        <taxon>Pezizomycotina</taxon>
        <taxon>Sordariomycetes</taxon>
        <taxon>Hypocreomycetidae</taxon>
        <taxon>Hypocreales</taxon>
        <taxon>Clavicipitaceae</taxon>
        <taxon>Clavicipitaceae incertae sedis</taxon>
        <taxon>'Torrubiella' clade</taxon>
    </lineage>
</organism>
<feature type="region of interest" description="Disordered" evidence="4">
    <location>
        <begin position="1034"/>
        <end position="1065"/>
    </location>
</feature>
<dbReference type="GO" id="GO:0005856">
    <property type="term" value="C:cytoskeleton"/>
    <property type="evidence" value="ECO:0007669"/>
    <property type="project" value="UniProtKB-SubCell"/>
</dbReference>
<dbReference type="STRING" id="1531966.A0A0A1TNQ0"/>
<reference evidence="5 6" key="1">
    <citation type="journal article" date="2015" name="Genome Announc.">
        <title>Draft Genome Sequence and Gene Annotation of the Entomopathogenic Fungus Verticillium hemipterigenum.</title>
        <authorList>
            <person name="Horn F."/>
            <person name="Habel A."/>
            <person name="Scharf D.H."/>
            <person name="Dworschak J."/>
            <person name="Brakhage A.A."/>
            <person name="Guthke R."/>
            <person name="Hertweck C."/>
            <person name="Linde J."/>
        </authorList>
    </citation>
    <scope>NUCLEOTIDE SEQUENCE [LARGE SCALE GENOMIC DNA]</scope>
</reference>
<evidence type="ECO:0000256" key="4">
    <source>
        <dbReference type="SAM" id="MobiDB-lite"/>
    </source>
</evidence>
<dbReference type="SMART" id="SM00368">
    <property type="entry name" value="LRR_RI"/>
    <property type="match status" value="3"/>
</dbReference>
<feature type="compositionally biased region" description="Basic and acidic residues" evidence="4">
    <location>
        <begin position="340"/>
        <end position="365"/>
    </location>
</feature>
<feature type="compositionally biased region" description="Low complexity" evidence="4">
    <location>
        <begin position="63"/>
        <end position="78"/>
    </location>
</feature>
<dbReference type="PANTHER" id="PTHR24107:SF2">
    <property type="entry name" value="NLR FAMILY CARD DOMAIN CONTAINING 3"/>
    <property type="match status" value="1"/>
</dbReference>